<dbReference type="OrthoDB" id="6274754at2759"/>
<dbReference type="Proteomes" id="UP000681722">
    <property type="component" value="Unassembled WGS sequence"/>
</dbReference>
<organism evidence="1 2">
    <name type="scientific">Didymodactylos carnosus</name>
    <dbReference type="NCBI Taxonomy" id="1234261"/>
    <lineage>
        <taxon>Eukaryota</taxon>
        <taxon>Metazoa</taxon>
        <taxon>Spiralia</taxon>
        <taxon>Gnathifera</taxon>
        <taxon>Rotifera</taxon>
        <taxon>Eurotatoria</taxon>
        <taxon>Bdelloidea</taxon>
        <taxon>Philodinida</taxon>
        <taxon>Philodinidae</taxon>
        <taxon>Didymodactylos</taxon>
    </lineage>
</organism>
<dbReference type="Gene3D" id="3.60.10.10">
    <property type="entry name" value="Endonuclease/exonuclease/phosphatase"/>
    <property type="match status" value="1"/>
</dbReference>
<protein>
    <submittedName>
        <fullName evidence="1">Uncharacterized protein</fullName>
    </submittedName>
</protein>
<accession>A0A8S3A227</accession>
<gene>
    <name evidence="1" type="ORF">SRO942_LOCUS50298</name>
</gene>
<dbReference type="EMBL" id="CAJOBC010141425">
    <property type="protein sequence ID" value="CAF4647073.1"/>
    <property type="molecule type" value="Genomic_DNA"/>
</dbReference>
<dbReference type="AlphaFoldDB" id="A0A8S3A227"/>
<evidence type="ECO:0000313" key="2">
    <source>
        <dbReference type="Proteomes" id="UP000681722"/>
    </source>
</evidence>
<feature type="non-terminal residue" evidence="1">
    <location>
        <position position="75"/>
    </location>
</feature>
<comment type="caution">
    <text evidence="1">The sequence shown here is derived from an EMBL/GenBank/DDBJ whole genome shotgun (WGS) entry which is preliminary data.</text>
</comment>
<sequence length="75" mass="8379">MLATAGKSNLKKIYLVSEICKNETPLVLSIVESWLKPQGDDAEVSISNYQLFRKDRLHKRGGGVLVYIKQDLAST</sequence>
<evidence type="ECO:0000313" key="1">
    <source>
        <dbReference type="EMBL" id="CAF4647073.1"/>
    </source>
</evidence>
<name>A0A8S3A227_9BILA</name>
<dbReference type="InterPro" id="IPR036691">
    <property type="entry name" value="Endo/exonu/phosph_ase_sf"/>
</dbReference>
<reference evidence="1" key="1">
    <citation type="submission" date="2021-02" db="EMBL/GenBank/DDBJ databases">
        <authorList>
            <person name="Nowell W R."/>
        </authorList>
    </citation>
    <scope>NUCLEOTIDE SEQUENCE</scope>
</reference>
<proteinExistence type="predicted"/>